<feature type="domain" description="Retroviral polymerase SH3-like" evidence="2">
    <location>
        <begin position="32"/>
        <end position="83"/>
    </location>
</feature>
<feature type="non-terminal residue" evidence="3">
    <location>
        <position position="1"/>
    </location>
</feature>
<dbReference type="Pfam" id="PF25597">
    <property type="entry name" value="SH3_retrovirus"/>
    <property type="match status" value="1"/>
</dbReference>
<evidence type="ECO:0000313" key="4">
    <source>
        <dbReference type="Proteomes" id="UP001153555"/>
    </source>
</evidence>
<organism evidence="3 4">
    <name type="scientific">Striga hermonthica</name>
    <name type="common">Purple witchweed</name>
    <name type="synonym">Buchnera hermonthica</name>
    <dbReference type="NCBI Taxonomy" id="68872"/>
    <lineage>
        <taxon>Eukaryota</taxon>
        <taxon>Viridiplantae</taxon>
        <taxon>Streptophyta</taxon>
        <taxon>Embryophyta</taxon>
        <taxon>Tracheophyta</taxon>
        <taxon>Spermatophyta</taxon>
        <taxon>Magnoliopsida</taxon>
        <taxon>eudicotyledons</taxon>
        <taxon>Gunneridae</taxon>
        <taxon>Pentapetalae</taxon>
        <taxon>asterids</taxon>
        <taxon>lamiids</taxon>
        <taxon>Lamiales</taxon>
        <taxon>Orobanchaceae</taxon>
        <taxon>Buchnereae</taxon>
        <taxon>Striga</taxon>
    </lineage>
</organism>
<keyword evidence="4" id="KW-1185">Reference proteome</keyword>
<feature type="compositionally biased region" description="Polar residues" evidence="1">
    <location>
        <begin position="107"/>
        <end position="119"/>
    </location>
</feature>
<dbReference type="OrthoDB" id="418757at2759"/>
<evidence type="ECO:0000256" key="1">
    <source>
        <dbReference type="SAM" id="MobiDB-lite"/>
    </source>
</evidence>
<feature type="region of interest" description="Disordered" evidence="1">
    <location>
        <begin position="107"/>
        <end position="132"/>
    </location>
</feature>
<accession>A0A9N7MLH8</accession>
<comment type="caution">
    <text evidence="3">The sequence shown here is derived from an EMBL/GenBank/DDBJ whole genome shotgun (WGS) entry which is preliminary data.</text>
</comment>
<gene>
    <name evidence="3" type="ORF">SHERM_10490</name>
</gene>
<dbReference type="Proteomes" id="UP001153555">
    <property type="component" value="Unassembled WGS sequence"/>
</dbReference>
<sequence>VPSKSVPSTPLELWSGHKPSLRHLSIWGSPEHVRRTKTDKLEPRLEVRLFVGYSKKTKGGLFYSPEDQKVIVSTNARFLEEDYVLDHKPSSRHFLEKLKGVSTSIPSALDVTPQSTSTRIADDAPEQVVPRRSERVVRQPELFM</sequence>
<reference evidence="3" key="1">
    <citation type="submission" date="2019-12" db="EMBL/GenBank/DDBJ databases">
        <authorList>
            <person name="Scholes J."/>
        </authorList>
    </citation>
    <scope>NUCLEOTIDE SEQUENCE</scope>
</reference>
<name>A0A9N7MLH8_STRHE</name>
<evidence type="ECO:0000259" key="2">
    <source>
        <dbReference type="Pfam" id="PF25597"/>
    </source>
</evidence>
<dbReference type="InterPro" id="IPR057670">
    <property type="entry name" value="SH3_retrovirus"/>
</dbReference>
<proteinExistence type="predicted"/>
<dbReference type="AlphaFoldDB" id="A0A9N7MLH8"/>
<feature type="non-terminal residue" evidence="3">
    <location>
        <position position="144"/>
    </location>
</feature>
<protein>
    <recommendedName>
        <fullName evidence="2">Retroviral polymerase SH3-like domain-containing protein</fullName>
    </recommendedName>
</protein>
<dbReference type="EMBL" id="CACSLK010001628">
    <property type="protein sequence ID" value="CAA0807948.1"/>
    <property type="molecule type" value="Genomic_DNA"/>
</dbReference>
<evidence type="ECO:0000313" key="3">
    <source>
        <dbReference type="EMBL" id="CAA0807948.1"/>
    </source>
</evidence>